<dbReference type="InterPro" id="IPR023214">
    <property type="entry name" value="HAD_sf"/>
</dbReference>
<keyword evidence="4" id="KW-0460">Magnesium</keyword>
<dbReference type="GO" id="GO:0000287">
    <property type="term" value="F:magnesium ion binding"/>
    <property type="evidence" value="ECO:0007669"/>
    <property type="project" value="UniProtKB-UniRule"/>
</dbReference>
<dbReference type="SUPFAM" id="SSF56784">
    <property type="entry name" value="HAD-like"/>
    <property type="match status" value="1"/>
</dbReference>
<keyword evidence="6" id="KW-1185">Reference proteome</keyword>
<reference evidence="5 6" key="1">
    <citation type="journal article" date="2018" name="Environ. Microbiol.">
        <title>Ecological and genomic features of two widespread freshwater picocyanobacteria.</title>
        <authorList>
            <person name="Cabello-Yeves P.J."/>
            <person name="Picazo A."/>
            <person name="Camacho A."/>
            <person name="Callieri C."/>
            <person name="Rosselli R."/>
            <person name="Roda-Garcia J.J."/>
            <person name="Coutinho F.H."/>
            <person name="Rodriguez-Valera F."/>
        </authorList>
    </citation>
    <scope>NUCLEOTIDE SEQUENCE [LARGE SCALE GENOMIC DNA]</scope>
    <source>
        <strain evidence="5 6">Tous</strain>
    </source>
</reference>
<keyword evidence="1 4" id="KW-0028">Amino-acid biosynthesis</keyword>
<comment type="caution">
    <text evidence="5">The sequence shown here is derived from an EMBL/GenBank/DDBJ whole genome shotgun (WGS) entry which is preliminary data.</text>
</comment>
<dbReference type="InterPro" id="IPR006439">
    <property type="entry name" value="HAD-SF_hydro_IA"/>
</dbReference>
<gene>
    <name evidence="4 5" type="primary">mtnC</name>
    <name evidence="5" type="ORF">C7K55_03245</name>
</gene>
<comment type="function">
    <text evidence="4">Bifunctional enzyme that catalyzes the enolization of 2,3-diketo-5-methylthiopentyl-1-phosphate (DK-MTP-1-P) into the intermediate 2-hydroxy-3-keto-5-methylthiopentenyl-1-phosphate (HK-MTPenyl-1-P), which is then dephosphorylated to form the acireductone 1,2-dihydroxy-3-keto-5-methylthiopentene (DHK-MTPene).</text>
</comment>
<evidence type="ECO:0000256" key="2">
    <source>
        <dbReference type="ARBA" id="ARBA00022801"/>
    </source>
</evidence>
<comment type="subunit">
    <text evidence="4">Monomer.</text>
</comment>
<dbReference type="EC" id="3.1.3.77" evidence="4"/>
<dbReference type="NCBIfam" id="TIGR01549">
    <property type="entry name" value="HAD-SF-IA-v1"/>
    <property type="match status" value="1"/>
</dbReference>
<keyword evidence="4" id="KW-0479">Metal-binding</keyword>
<evidence type="ECO:0000313" key="6">
    <source>
        <dbReference type="Proteomes" id="UP000243002"/>
    </source>
</evidence>
<accession>A0A2P7MZM8</accession>
<dbReference type="EMBL" id="PXXO01000003">
    <property type="protein sequence ID" value="PSJ06665.1"/>
    <property type="molecule type" value="Genomic_DNA"/>
</dbReference>
<dbReference type="GO" id="GO:0043715">
    <property type="term" value="F:2,3-diketo-5-methylthiopentyl-1-phosphate enolase activity"/>
    <property type="evidence" value="ECO:0007669"/>
    <property type="project" value="UniProtKB-UniRule"/>
</dbReference>
<evidence type="ECO:0000256" key="3">
    <source>
        <dbReference type="ARBA" id="ARBA00023167"/>
    </source>
</evidence>
<comment type="cofactor">
    <cofactor evidence="4">
        <name>Mg(2+)</name>
        <dbReference type="ChEBI" id="CHEBI:18420"/>
    </cofactor>
    <text evidence="4">Binds 1 Mg(2+) ion per subunit.</text>
</comment>
<name>A0A2P7MZM8_9CYAN</name>
<dbReference type="HAMAP" id="MF_01681">
    <property type="entry name" value="Salvage_MtnC"/>
    <property type="match status" value="1"/>
</dbReference>
<dbReference type="GO" id="GO:0043874">
    <property type="term" value="F:acireductone synthase activity"/>
    <property type="evidence" value="ECO:0007669"/>
    <property type="project" value="UniProtKB-EC"/>
</dbReference>
<dbReference type="GO" id="GO:0019509">
    <property type="term" value="P:L-methionine salvage from methylthioadenosine"/>
    <property type="evidence" value="ECO:0007669"/>
    <property type="project" value="UniProtKB-UniRule"/>
</dbReference>
<dbReference type="NCBIfam" id="TIGR01691">
    <property type="entry name" value="enolase-ppase"/>
    <property type="match status" value="1"/>
</dbReference>
<comment type="catalytic activity">
    <reaction evidence="4">
        <text>5-methylsulfanyl-2,3-dioxopentyl phosphate + H2O = 1,2-dihydroxy-5-(methylsulfanyl)pent-1-en-3-one + phosphate</text>
        <dbReference type="Rhea" id="RHEA:21700"/>
        <dbReference type="ChEBI" id="CHEBI:15377"/>
        <dbReference type="ChEBI" id="CHEBI:43474"/>
        <dbReference type="ChEBI" id="CHEBI:49252"/>
        <dbReference type="ChEBI" id="CHEBI:58828"/>
        <dbReference type="EC" id="3.1.3.77"/>
    </reaction>
</comment>
<evidence type="ECO:0000313" key="5">
    <source>
        <dbReference type="EMBL" id="PSJ06665.1"/>
    </source>
</evidence>
<dbReference type="InterPro" id="IPR036412">
    <property type="entry name" value="HAD-like_sf"/>
</dbReference>
<dbReference type="OrthoDB" id="9797416at2"/>
<dbReference type="GO" id="GO:0043716">
    <property type="term" value="F:2-hydroxy-3-keto-5-methylthiopentenyl-1-phosphate phosphatase activity"/>
    <property type="evidence" value="ECO:0007669"/>
    <property type="project" value="UniProtKB-UniRule"/>
</dbReference>
<protein>
    <recommendedName>
        <fullName evidence="4">Enolase-phosphatase E1</fullName>
        <ecNumber evidence="4">3.1.3.77</ecNumber>
    </recommendedName>
    <alternativeName>
        <fullName evidence="4">2,3-diketo-5-methylthio-1-phosphopentane phosphatase</fullName>
    </alternativeName>
</protein>
<dbReference type="SFLD" id="SFLDG01133">
    <property type="entry name" value="C1.5.4:_Enolase-phosphatase_Li"/>
    <property type="match status" value="1"/>
</dbReference>
<organism evidence="5 6">
    <name type="scientific">Cyanobium usitatum str. Tous</name>
    <dbReference type="NCBI Taxonomy" id="2116684"/>
    <lineage>
        <taxon>Bacteria</taxon>
        <taxon>Bacillati</taxon>
        <taxon>Cyanobacteriota</taxon>
        <taxon>Cyanophyceae</taxon>
        <taxon>Synechococcales</taxon>
        <taxon>Prochlorococcaceae</taxon>
        <taxon>Cyanobium</taxon>
    </lineage>
</organism>
<dbReference type="SFLD" id="SFLDS00003">
    <property type="entry name" value="Haloacid_Dehalogenase"/>
    <property type="match status" value="1"/>
</dbReference>
<comment type="similarity">
    <text evidence="4">Belongs to the HAD-like hydrolase superfamily. MasA/MtnC family.</text>
</comment>
<dbReference type="SFLD" id="SFLDF00044">
    <property type="entry name" value="enolase-phosphatase"/>
    <property type="match status" value="1"/>
</dbReference>
<dbReference type="Gene3D" id="1.10.720.60">
    <property type="match status" value="1"/>
</dbReference>
<dbReference type="CDD" id="cd01629">
    <property type="entry name" value="HAD_EP"/>
    <property type="match status" value="1"/>
</dbReference>
<dbReference type="PANTHER" id="PTHR20371:SF1">
    <property type="entry name" value="ENOLASE-PHOSPHATASE E1"/>
    <property type="match status" value="1"/>
</dbReference>
<sequence length="245" mass="27407">MQRHGVSHVLLDIEGTTCPVSFVSDTLFPYAAEHLGSFLDEQHKDPQVQELLAEVEKAWVEDPDPEAQSIRRPGLSEGKDGVLKYLHWLIKMDRKLTPLKELQGMIWEIGYQSGELQGPLFEDVPGALRQWHAAGLQLAVYSSGSVGAQQLIYRYSSGGDLREIFRHWFDTRVGSKRDQSSYRKIAESLDVASHQILFISDTLAECEAAAASGMQVLLSIRPGNPAQAVTRFERISSFQDLELNP</sequence>
<evidence type="ECO:0000256" key="4">
    <source>
        <dbReference type="HAMAP-Rule" id="MF_01681"/>
    </source>
</evidence>
<dbReference type="Gene3D" id="3.40.50.1000">
    <property type="entry name" value="HAD superfamily/HAD-like"/>
    <property type="match status" value="1"/>
</dbReference>
<dbReference type="InterPro" id="IPR023943">
    <property type="entry name" value="Enolase-ppase_E1"/>
</dbReference>
<keyword evidence="2 4" id="KW-0378">Hydrolase</keyword>
<comment type="pathway">
    <text evidence="4">Amino-acid biosynthesis; L-methionine biosynthesis via salvage pathway; L-methionine from S-methyl-5-thio-alpha-D-ribose 1-phosphate: step 4/6.</text>
</comment>
<dbReference type="PANTHER" id="PTHR20371">
    <property type="entry name" value="ENOLASE-PHOSPHATASE E1"/>
    <property type="match status" value="1"/>
</dbReference>
<dbReference type="AlphaFoldDB" id="A0A2P7MZM8"/>
<dbReference type="SFLD" id="SFLDG01129">
    <property type="entry name" value="C1.5:_HAD__Beta-PGM__Phosphata"/>
    <property type="match status" value="1"/>
</dbReference>
<dbReference type="Pfam" id="PF00702">
    <property type="entry name" value="Hydrolase"/>
    <property type="match status" value="1"/>
</dbReference>
<dbReference type="UniPathway" id="UPA00904">
    <property type="reaction ID" value="UER00876"/>
</dbReference>
<dbReference type="Proteomes" id="UP000243002">
    <property type="component" value="Unassembled WGS sequence"/>
</dbReference>
<proteinExistence type="inferred from homology"/>
<comment type="pathway">
    <text evidence="4">Amino-acid biosynthesis; L-methionine biosynthesis via salvage pathway; L-methionine from S-methyl-5-thio-alpha-D-ribose 1-phosphate: step 3/6.</text>
</comment>
<evidence type="ECO:0000256" key="1">
    <source>
        <dbReference type="ARBA" id="ARBA00022605"/>
    </source>
</evidence>
<keyword evidence="3 4" id="KW-0486">Methionine biosynthesis</keyword>